<feature type="region of interest" description="Disordered" evidence="1">
    <location>
        <begin position="77"/>
        <end position="99"/>
    </location>
</feature>
<proteinExistence type="predicted"/>
<dbReference type="Proteomes" id="UP001209922">
    <property type="component" value="Unassembled WGS sequence"/>
</dbReference>
<feature type="chain" id="PRO_5047372401" description="DUF4124 domain-containing protein" evidence="2">
    <location>
        <begin position="20"/>
        <end position="131"/>
    </location>
</feature>
<name>A0ABT3JRQ0_9XANT</name>
<dbReference type="RefSeq" id="WP_265126116.1">
    <property type="nucleotide sequence ID" value="NZ_JAPCHY010000001.1"/>
</dbReference>
<accession>A0ABT3JRQ0</accession>
<keyword evidence="2" id="KW-0732">Signal</keyword>
<evidence type="ECO:0000256" key="2">
    <source>
        <dbReference type="SAM" id="SignalP"/>
    </source>
</evidence>
<reference evidence="3 4" key="1">
    <citation type="submission" date="2022-10" db="EMBL/GenBank/DDBJ databases">
        <title>Xanthomonas sp. H13-6.</title>
        <authorList>
            <person name="Liu X."/>
            <person name="Deng Z."/>
            <person name="Jiang Y."/>
            <person name="Yu T."/>
            <person name="Ai J."/>
        </authorList>
    </citation>
    <scope>NUCLEOTIDE SEQUENCE [LARGE SCALE GENOMIC DNA]</scope>
    <source>
        <strain evidence="3 4">H13-6</strain>
    </source>
</reference>
<organism evidence="3 4">
    <name type="scientific">Xanthomonas chitinilytica</name>
    <dbReference type="NCBI Taxonomy" id="2989819"/>
    <lineage>
        <taxon>Bacteria</taxon>
        <taxon>Pseudomonadati</taxon>
        <taxon>Pseudomonadota</taxon>
        <taxon>Gammaproteobacteria</taxon>
        <taxon>Lysobacterales</taxon>
        <taxon>Lysobacteraceae</taxon>
        <taxon>Xanthomonas</taxon>
    </lineage>
</organism>
<evidence type="ECO:0000313" key="3">
    <source>
        <dbReference type="EMBL" id="MCW4471173.1"/>
    </source>
</evidence>
<feature type="signal peptide" evidence="2">
    <location>
        <begin position="1"/>
        <end position="19"/>
    </location>
</feature>
<comment type="caution">
    <text evidence="3">The sequence shown here is derived from an EMBL/GenBank/DDBJ whole genome shotgun (WGS) entry which is preliminary data.</text>
</comment>
<evidence type="ECO:0000256" key="1">
    <source>
        <dbReference type="SAM" id="MobiDB-lite"/>
    </source>
</evidence>
<evidence type="ECO:0000313" key="4">
    <source>
        <dbReference type="Proteomes" id="UP001209922"/>
    </source>
</evidence>
<gene>
    <name evidence="3" type="ORF">OK345_01445</name>
</gene>
<dbReference type="EMBL" id="JAPCHY010000001">
    <property type="protein sequence ID" value="MCW4471173.1"/>
    <property type="molecule type" value="Genomic_DNA"/>
</dbReference>
<evidence type="ECO:0008006" key="5">
    <source>
        <dbReference type="Google" id="ProtNLM"/>
    </source>
</evidence>
<sequence>MKRKLLVLAVCGLAGDAWAQRVYKCVNGTETIYQSLPCPAEQDTGITRKVVSDPRLSYEERYRNELMLRQARARMQADAGRGQPAIRGSVIDGSADPERCEDARWRRDLAKTFGRPETASLEKSVHEACRP</sequence>
<keyword evidence="4" id="KW-1185">Reference proteome</keyword>
<protein>
    <recommendedName>
        <fullName evidence="5">DUF4124 domain-containing protein</fullName>
    </recommendedName>
</protein>